<reference evidence="1 2" key="1">
    <citation type="submission" date="2019-06" db="EMBL/GenBank/DDBJ databases">
        <title>Whole genome shotgun sequence of Komagataeibacter hansenii NBRC 14820.</title>
        <authorList>
            <person name="Hosoyama A."/>
            <person name="Uohara A."/>
            <person name="Ohji S."/>
            <person name="Ichikawa N."/>
        </authorList>
    </citation>
    <scope>NUCLEOTIDE SEQUENCE [LARGE SCALE GENOMIC DNA]</scope>
    <source>
        <strain evidence="1 2">NBRC 14820</strain>
    </source>
</reference>
<dbReference type="Proteomes" id="UP000319478">
    <property type="component" value="Unassembled WGS sequence"/>
</dbReference>
<comment type="caution">
    <text evidence="1">The sequence shown here is derived from an EMBL/GenBank/DDBJ whole genome shotgun (WGS) entry which is preliminary data.</text>
</comment>
<dbReference type="EMBL" id="BJNN01000089">
    <property type="protein sequence ID" value="GEC63902.1"/>
    <property type="molecule type" value="Genomic_DNA"/>
</dbReference>
<evidence type="ECO:0000313" key="1">
    <source>
        <dbReference type="EMBL" id="GEC63902.1"/>
    </source>
</evidence>
<proteinExistence type="predicted"/>
<accession>A0ABQ0SFD5</accession>
<keyword evidence="2" id="KW-1185">Reference proteome</keyword>
<name>A0ABQ0SFD5_NOVHA</name>
<sequence length="60" mass="6788">MRAFRQVKMLVKTINRGIFTEPVFGGNALGAQAPQFMNWRYNGNLIMPSCLDGPSLTNQW</sequence>
<evidence type="ECO:0000313" key="2">
    <source>
        <dbReference type="Proteomes" id="UP000319478"/>
    </source>
</evidence>
<protein>
    <submittedName>
        <fullName evidence="1">Uncharacterized protein</fullName>
    </submittedName>
</protein>
<gene>
    <name evidence="1" type="ORF">GHA01_17510</name>
</gene>
<organism evidence="1 2">
    <name type="scientific">Novacetimonas hansenii</name>
    <name type="common">Komagataeibacter hansenii</name>
    <dbReference type="NCBI Taxonomy" id="436"/>
    <lineage>
        <taxon>Bacteria</taxon>
        <taxon>Pseudomonadati</taxon>
        <taxon>Pseudomonadota</taxon>
        <taxon>Alphaproteobacteria</taxon>
        <taxon>Acetobacterales</taxon>
        <taxon>Acetobacteraceae</taxon>
        <taxon>Novacetimonas</taxon>
    </lineage>
</organism>